<dbReference type="SUPFAM" id="SSF88697">
    <property type="entry name" value="PUA domain-like"/>
    <property type="match status" value="1"/>
</dbReference>
<gene>
    <name evidence="3" type="ORF">JL09_g3201</name>
</gene>
<dbReference type="CDD" id="cd21156">
    <property type="entry name" value="PUA_eIF2d-like"/>
    <property type="match status" value="1"/>
</dbReference>
<dbReference type="Pfam" id="PF26292">
    <property type="entry name" value="PUA_elF2D"/>
    <property type="match status" value="1"/>
</dbReference>
<dbReference type="eggNOG" id="KOG2522">
    <property type="taxonomic scope" value="Eukaryota"/>
</dbReference>
<evidence type="ECO:0000259" key="2">
    <source>
        <dbReference type="PROSITE" id="PS50296"/>
    </source>
</evidence>
<dbReference type="GO" id="GO:0001731">
    <property type="term" value="P:formation of translation preinitiation complex"/>
    <property type="evidence" value="ECO:0007669"/>
    <property type="project" value="InterPro"/>
</dbReference>
<name>A0A099P018_PICKU</name>
<dbReference type="SUPFAM" id="SSF55159">
    <property type="entry name" value="eIF1-like"/>
    <property type="match status" value="1"/>
</dbReference>
<dbReference type="InterPro" id="IPR036877">
    <property type="entry name" value="SUI1_dom_sf"/>
</dbReference>
<dbReference type="Pfam" id="PF17832">
    <property type="entry name" value="Pre-PUA"/>
    <property type="match status" value="1"/>
</dbReference>
<dbReference type="InterPro" id="IPR057429">
    <property type="entry name" value="WH_eIF2D"/>
</dbReference>
<dbReference type="PROSITE" id="PS50296">
    <property type="entry name" value="SUI1"/>
    <property type="match status" value="1"/>
</dbReference>
<accession>A0A099P018</accession>
<dbReference type="InterPro" id="IPR039757">
    <property type="entry name" value="EIF2D"/>
</dbReference>
<dbReference type="PANTHER" id="PTHR12217:SF4">
    <property type="entry name" value="EUKARYOTIC TRANSLATION INITIATION FACTOR 2D"/>
    <property type="match status" value="1"/>
</dbReference>
<dbReference type="InterPro" id="IPR001950">
    <property type="entry name" value="SUI1"/>
</dbReference>
<dbReference type="PROSITE" id="PS50890">
    <property type="entry name" value="PUA"/>
    <property type="match status" value="1"/>
</dbReference>
<dbReference type="Gene3D" id="3.30.780.10">
    <property type="entry name" value="SUI1-like domain"/>
    <property type="match status" value="1"/>
</dbReference>
<dbReference type="VEuPathDB" id="FungiDB:C5L36_0C00770"/>
<dbReference type="Proteomes" id="UP000029867">
    <property type="component" value="Unassembled WGS sequence"/>
</dbReference>
<dbReference type="InterPro" id="IPR041366">
    <property type="entry name" value="Pre-PUA"/>
</dbReference>
<dbReference type="PANTHER" id="PTHR12217">
    <property type="entry name" value="EUKARYOTIC TRANSLATION INITIATION FACTOR 2D"/>
    <property type="match status" value="1"/>
</dbReference>
<dbReference type="Gene3D" id="3.10.400.20">
    <property type="match status" value="1"/>
</dbReference>
<organism evidence="3 4">
    <name type="scientific">Pichia kudriavzevii</name>
    <name type="common">Yeast</name>
    <name type="synonym">Issatchenkia orientalis</name>
    <dbReference type="NCBI Taxonomy" id="4909"/>
    <lineage>
        <taxon>Eukaryota</taxon>
        <taxon>Fungi</taxon>
        <taxon>Dikarya</taxon>
        <taxon>Ascomycota</taxon>
        <taxon>Saccharomycotina</taxon>
        <taxon>Pichiomycetes</taxon>
        <taxon>Pichiales</taxon>
        <taxon>Pichiaceae</taxon>
        <taxon>Pichia</taxon>
    </lineage>
</organism>
<comment type="caution">
    <text evidence="3">The sequence shown here is derived from an EMBL/GenBank/DDBJ whole genome shotgun (WGS) entry which is preliminary data.</text>
</comment>
<evidence type="ECO:0000313" key="4">
    <source>
        <dbReference type="Proteomes" id="UP000029867"/>
    </source>
</evidence>
<proteinExistence type="predicted"/>
<evidence type="ECO:0000313" key="3">
    <source>
        <dbReference type="EMBL" id="KGK37644.1"/>
    </source>
</evidence>
<dbReference type="AlphaFoldDB" id="A0A099P018"/>
<dbReference type="GO" id="GO:0003743">
    <property type="term" value="F:translation initiation factor activity"/>
    <property type="evidence" value="ECO:0007669"/>
    <property type="project" value="InterPro"/>
</dbReference>
<feature type="domain" description="SUI1" evidence="2">
    <location>
        <begin position="504"/>
        <end position="570"/>
    </location>
</feature>
<sequence>MFKKELEVKPSANLKSSEKRKLQKAIETQYEGIRVPDKLSKAVFNSIGIKKGTLYLDSATGDPSFFQSRDGDIVPTLHTLWASVAGVDKPLCMPYILTHEGVIDRLIDGANLMIRGCHGPYVKGLKRNALVAVVDYKRPNIAVAIGRCLMDLEGKVDGDLGIPQSGVAVEIWTVIGDMLTNLGRNMEDVMKDAGKDNVIRNEQEDDKESQHEEQSKDQPDLELLEVTKPGTLVDVSHNLCDETEIETTESRPEKYTMTTEDIDEMFRRSVLYTLSQDALEFPIPSTQFMSGHVLKNLPNVDTDIVNMKKTSWKKTTKFLKAMEKEDLVKLKGKEDKLTIVSAAGRSDPRISAFVPYRIKKPAHHEPNTTYSHNDEQMAPVVVKRYYKPNNASRMFFNKLDEKYDSLYTEQDIKLLTQRYVKENPGVISKANAQLIEPDDVLKEFKIKTTIKRAELFARVMAAFSPYYAIHREGDEKSSDKLILKRLTPRKGELPIVKVAVNTLKTRKKVVTSIVGSEQYYIDVEKLAGVLRVKCSGSTTILDSKEPKDGKVVTVQGEHDSAVCEILHKQFGVPAKVITVTNNTANKKKRR</sequence>
<evidence type="ECO:0000256" key="1">
    <source>
        <dbReference type="SAM" id="MobiDB-lite"/>
    </source>
</evidence>
<dbReference type="HOGENOM" id="CLU_012487_1_0_1"/>
<feature type="compositionally biased region" description="Basic and acidic residues" evidence="1">
    <location>
        <begin position="202"/>
        <end position="219"/>
    </location>
</feature>
<dbReference type="Pfam" id="PF01253">
    <property type="entry name" value="SUI1"/>
    <property type="match status" value="1"/>
</dbReference>
<dbReference type="Pfam" id="PF25304">
    <property type="entry name" value="WHD_eIF2D"/>
    <property type="match status" value="1"/>
</dbReference>
<protein>
    <recommendedName>
        <fullName evidence="2">SUI1 domain-containing protein</fullName>
    </recommendedName>
</protein>
<dbReference type="EMBL" id="JQFK01000032">
    <property type="protein sequence ID" value="KGK37644.1"/>
    <property type="molecule type" value="Genomic_DNA"/>
</dbReference>
<dbReference type="InterPro" id="IPR015947">
    <property type="entry name" value="PUA-like_sf"/>
</dbReference>
<feature type="region of interest" description="Disordered" evidence="1">
    <location>
        <begin position="202"/>
        <end position="222"/>
    </location>
</feature>
<reference evidence="4" key="1">
    <citation type="journal article" date="2014" name="Microb. Cell Fact.">
        <title>Exploiting Issatchenkia orientalis SD108 for succinic acid production.</title>
        <authorList>
            <person name="Xiao H."/>
            <person name="Shao Z."/>
            <person name="Jiang Y."/>
            <person name="Dole S."/>
            <person name="Zhao H."/>
        </authorList>
    </citation>
    <scope>NUCLEOTIDE SEQUENCE [LARGE SCALE GENOMIC DNA]</scope>
    <source>
        <strain evidence="4">SD108</strain>
    </source>
</reference>
<dbReference type="InterPro" id="IPR048248">
    <property type="entry name" value="PUA_eIF2d-like"/>
</dbReference>